<evidence type="ECO:0000313" key="2">
    <source>
        <dbReference type="EMBL" id="MFL9842915.1"/>
    </source>
</evidence>
<evidence type="ECO:0000313" key="3">
    <source>
        <dbReference type="Proteomes" id="UP001629156"/>
    </source>
</evidence>
<dbReference type="PROSITE" id="PS51257">
    <property type="entry name" value="PROKAR_LIPOPROTEIN"/>
    <property type="match status" value="1"/>
</dbReference>
<protein>
    <recommendedName>
        <fullName evidence="4">Cytochrome C551</fullName>
    </recommendedName>
</protein>
<feature type="compositionally biased region" description="Polar residues" evidence="1">
    <location>
        <begin position="28"/>
        <end position="50"/>
    </location>
</feature>
<dbReference type="RefSeq" id="WP_408083143.1">
    <property type="nucleotide sequence ID" value="NZ_JBELPZ010000001.1"/>
</dbReference>
<feature type="region of interest" description="Disordered" evidence="1">
    <location>
        <begin position="23"/>
        <end position="66"/>
    </location>
</feature>
<name>A0ABW8YUM1_9FLAO</name>
<sequence length="66" mass="6931">MKNLLIILGIAVTFVSCGGGRNAEGTGIVNNTQDIRTSSDMDISPSNLTTPAPAVTKDTIEQKEQP</sequence>
<dbReference type="EMBL" id="JBELPZ010000001">
    <property type="protein sequence ID" value="MFL9842915.1"/>
    <property type="molecule type" value="Genomic_DNA"/>
</dbReference>
<dbReference type="Proteomes" id="UP001629156">
    <property type="component" value="Unassembled WGS sequence"/>
</dbReference>
<reference evidence="2 3" key="1">
    <citation type="submission" date="2024-06" db="EMBL/GenBank/DDBJ databases">
        <authorList>
            <person name="Kaempfer P."/>
            <person name="Viver T."/>
        </authorList>
    </citation>
    <scope>NUCLEOTIDE SEQUENCE [LARGE SCALE GENOMIC DNA]</scope>
    <source>
        <strain evidence="2 3">ST-119</strain>
    </source>
</reference>
<keyword evidence="3" id="KW-1185">Reference proteome</keyword>
<evidence type="ECO:0000256" key="1">
    <source>
        <dbReference type="SAM" id="MobiDB-lite"/>
    </source>
</evidence>
<gene>
    <name evidence="2" type="ORF">ABS766_00655</name>
</gene>
<organism evidence="2 3">
    <name type="scientific">Flavobacterium rhizosphaerae</name>
    <dbReference type="NCBI Taxonomy" id="3163298"/>
    <lineage>
        <taxon>Bacteria</taxon>
        <taxon>Pseudomonadati</taxon>
        <taxon>Bacteroidota</taxon>
        <taxon>Flavobacteriia</taxon>
        <taxon>Flavobacteriales</taxon>
        <taxon>Flavobacteriaceae</taxon>
        <taxon>Flavobacterium</taxon>
    </lineage>
</organism>
<accession>A0ABW8YUM1</accession>
<comment type="caution">
    <text evidence="2">The sequence shown here is derived from an EMBL/GenBank/DDBJ whole genome shotgun (WGS) entry which is preliminary data.</text>
</comment>
<evidence type="ECO:0008006" key="4">
    <source>
        <dbReference type="Google" id="ProtNLM"/>
    </source>
</evidence>
<proteinExistence type="predicted"/>